<gene>
    <name evidence="3" type="ORF">AWC35_04265</name>
</gene>
<accession>A0A250AY48</accession>
<dbReference type="Gene3D" id="3.40.50.2000">
    <property type="entry name" value="Glycogen Phosphorylase B"/>
    <property type="match status" value="2"/>
</dbReference>
<proteinExistence type="predicted"/>
<dbReference type="Pfam" id="PF00534">
    <property type="entry name" value="Glycos_transf_1"/>
    <property type="match status" value="1"/>
</dbReference>
<dbReference type="InterPro" id="IPR028098">
    <property type="entry name" value="Glyco_trans_4-like_N"/>
</dbReference>
<dbReference type="Pfam" id="PF13439">
    <property type="entry name" value="Glyco_transf_4"/>
    <property type="match status" value="1"/>
</dbReference>
<name>A0A250AY48_9GAMM</name>
<sequence>MKILHAAETIKGGVATVLKQLVLEQERNAERYDVRVLIPDEQIDEVEVLDSNNIVQWPRNGRSIKSLISFAKNFICLVLRFRPDIVHLHSSFAGVICRFCLMLLFPLFRTKVIYCPHAFSFMMETSKYKKVVYVFIEKLFMKITNVVICVSKYEYDEGVSYGLNKEKLKIVHNGVSIKDISAIDKKKDKDNKKIHVLFVGRFDYQKGYDILIEAARKLSPDAFTFTIIGGSVHNSGNVDRLVNATYTGWLSSDDMDKYFRCADIVVVPSRWEGFAMVPLEAMSYALPIIASNSTSLPEVVLDKKTGFLFECGNVSSLLKILSGLNEYNLIDMGIMGNNYFRDNFTSENMIKKTHEIYDKVIFK</sequence>
<dbReference type="RefSeq" id="WP_095845222.1">
    <property type="nucleotide sequence ID" value="NZ_CP014136.1"/>
</dbReference>
<keyword evidence="4" id="KW-1185">Reference proteome</keyword>
<protein>
    <recommendedName>
        <fullName evidence="5">Glycosyl transferase family 1</fullName>
    </recommendedName>
</protein>
<dbReference type="Proteomes" id="UP000217182">
    <property type="component" value="Chromosome"/>
</dbReference>
<dbReference type="InterPro" id="IPR001296">
    <property type="entry name" value="Glyco_trans_1"/>
</dbReference>
<organism evidence="3 4">
    <name type="scientific">Gibbsiella quercinecans</name>
    <dbReference type="NCBI Taxonomy" id="929813"/>
    <lineage>
        <taxon>Bacteria</taxon>
        <taxon>Pseudomonadati</taxon>
        <taxon>Pseudomonadota</taxon>
        <taxon>Gammaproteobacteria</taxon>
        <taxon>Enterobacterales</taxon>
        <taxon>Yersiniaceae</taxon>
        <taxon>Gibbsiella</taxon>
    </lineage>
</organism>
<evidence type="ECO:0000313" key="3">
    <source>
        <dbReference type="EMBL" id="ATA18622.1"/>
    </source>
</evidence>
<dbReference type="PANTHER" id="PTHR45947:SF3">
    <property type="entry name" value="SULFOQUINOVOSYL TRANSFERASE SQD2"/>
    <property type="match status" value="1"/>
</dbReference>
<dbReference type="OrthoDB" id="9804196at2"/>
<reference evidence="3 4" key="1">
    <citation type="submission" date="2016-01" db="EMBL/GenBank/DDBJ databases">
        <authorList>
            <person name="Oliw E.H."/>
        </authorList>
    </citation>
    <scope>NUCLEOTIDE SEQUENCE [LARGE SCALE GENOMIC DNA]</scope>
    <source>
        <strain evidence="3 4">FRB97</strain>
    </source>
</reference>
<evidence type="ECO:0000259" key="1">
    <source>
        <dbReference type="Pfam" id="PF00534"/>
    </source>
</evidence>
<dbReference type="InterPro" id="IPR050194">
    <property type="entry name" value="Glycosyltransferase_grp1"/>
</dbReference>
<dbReference type="SUPFAM" id="SSF53756">
    <property type="entry name" value="UDP-Glycosyltransferase/glycogen phosphorylase"/>
    <property type="match status" value="1"/>
</dbReference>
<dbReference type="GO" id="GO:0016758">
    <property type="term" value="F:hexosyltransferase activity"/>
    <property type="evidence" value="ECO:0007669"/>
    <property type="project" value="TreeGrafter"/>
</dbReference>
<evidence type="ECO:0000313" key="4">
    <source>
        <dbReference type="Proteomes" id="UP000217182"/>
    </source>
</evidence>
<feature type="domain" description="Glycosyl transferase family 1" evidence="1">
    <location>
        <begin position="181"/>
        <end position="319"/>
    </location>
</feature>
<evidence type="ECO:0000259" key="2">
    <source>
        <dbReference type="Pfam" id="PF13439"/>
    </source>
</evidence>
<dbReference type="PANTHER" id="PTHR45947">
    <property type="entry name" value="SULFOQUINOVOSYL TRANSFERASE SQD2"/>
    <property type="match status" value="1"/>
</dbReference>
<dbReference type="EMBL" id="CP014136">
    <property type="protein sequence ID" value="ATA18622.1"/>
    <property type="molecule type" value="Genomic_DNA"/>
</dbReference>
<dbReference type="AlphaFoldDB" id="A0A250AY48"/>
<dbReference type="KEGG" id="gqu:AWC35_04265"/>
<feature type="domain" description="Glycosyltransferase subfamily 4-like N-terminal" evidence="2">
    <location>
        <begin position="12"/>
        <end position="177"/>
    </location>
</feature>
<evidence type="ECO:0008006" key="5">
    <source>
        <dbReference type="Google" id="ProtNLM"/>
    </source>
</evidence>